<dbReference type="STRING" id="1993.SAMN04489713_11872"/>
<reference evidence="1 2" key="1">
    <citation type="submission" date="2016-10" db="EMBL/GenBank/DDBJ databases">
        <authorList>
            <person name="de Groot N.N."/>
        </authorList>
    </citation>
    <scope>NUCLEOTIDE SEQUENCE [LARGE SCALE GENOMIC DNA]</scope>
    <source>
        <strain evidence="1 2">DSM 43067</strain>
    </source>
</reference>
<accession>A0A1I5TPC7</accession>
<evidence type="ECO:0000313" key="1">
    <source>
        <dbReference type="EMBL" id="SFP84893.1"/>
    </source>
</evidence>
<protein>
    <recommendedName>
        <fullName evidence="3">Tetratricopeptide repeat-containing protein</fullName>
    </recommendedName>
</protein>
<evidence type="ECO:0008006" key="3">
    <source>
        <dbReference type="Google" id="ProtNLM"/>
    </source>
</evidence>
<sequence>MDEWDVTQARVALLRGKRLSTVEEVRIYRVLAEVEPGLYLPKLALALRALTYAEELRHKPEARAELAMEALEVAKRIPSGHPERSEVLADALDACRWQLCEAGRHEDAFELHAEIVESSRGTDIPGLHLWAVALAEEGRYAESASVFAELTDPAATPSDHALPWNLISCAAQFEAAGDAEAALARSSDLVELEQANVDHETGPMTCYVYAAVNHARLLGILGRDGDAVAALEAAEPVCAELAATGERKSWSGYQTAFWAVLLSVSSRADERFPQTGPRPPLGVNFHHWAPHVRGWYGEEERAALRDEVEALRPGAEAAPRRHLRELVALHRRLTVRAAVSRDHRAPLPLSALFEEGVVLAERLRPFDGGVALRTALLDRSTFSLAGGDHEGGYADFVKALALMRS</sequence>
<dbReference type="InterPro" id="IPR011990">
    <property type="entry name" value="TPR-like_helical_dom_sf"/>
</dbReference>
<dbReference type="InParanoid" id="A0A1I5TPC7"/>
<dbReference type="AlphaFoldDB" id="A0A1I5TPC7"/>
<keyword evidence="2" id="KW-1185">Reference proteome</keyword>
<evidence type="ECO:0000313" key="2">
    <source>
        <dbReference type="Proteomes" id="UP000183413"/>
    </source>
</evidence>
<proteinExistence type="predicted"/>
<dbReference type="EMBL" id="FOVH01000018">
    <property type="protein sequence ID" value="SFP84893.1"/>
    <property type="molecule type" value="Genomic_DNA"/>
</dbReference>
<dbReference type="SUPFAM" id="SSF48452">
    <property type="entry name" value="TPR-like"/>
    <property type="match status" value="1"/>
</dbReference>
<gene>
    <name evidence="1" type="ORF">SAMN04489713_11872</name>
</gene>
<dbReference type="RefSeq" id="WP_075023970.1">
    <property type="nucleotide sequence ID" value="NZ_FOVH01000018.1"/>
</dbReference>
<dbReference type="Proteomes" id="UP000183413">
    <property type="component" value="Unassembled WGS sequence"/>
</dbReference>
<name>A0A1I5TPC7_9ACTN</name>
<organism evidence="1 2">
    <name type="scientific">Actinomadura madurae</name>
    <dbReference type="NCBI Taxonomy" id="1993"/>
    <lineage>
        <taxon>Bacteria</taxon>
        <taxon>Bacillati</taxon>
        <taxon>Actinomycetota</taxon>
        <taxon>Actinomycetes</taxon>
        <taxon>Streptosporangiales</taxon>
        <taxon>Thermomonosporaceae</taxon>
        <taxon>Actinomadura</taxon>
    </lineage>
</organism>